<dbReference type="STRING" id="75743.A0A401Q7P8"/>
<dbReference type="GO" id="GO:0016493">
    <property type="term" value="F:C-C chemokine receptor activity"/>
    <property type="evidence" value="ECO:0007669"/>
    <property type="project" value="TreeGrafter"/>
</dbReference>
<dbReference type="EMBL" id="BFAA01026695">
    <property type="protein sequence ID" value="GCB81392.1"/>
    <property type="molecule type" value="Genomic_DNA"/>
</dbReference>
<dbReference type="InterPro" id="IPR017452">
    <property type="entry name" value="GPCR_Rhodpsn_7TM"/>
</dbReference>
<comment type="similarity">
    <text evidence="13">Belongs to the G-protein coupled receptor 1 family.</text>
</comment>
<keyword evidence="8" id="KW-1015">Disulfide bond</keyword>
<feature type="transmembrane region" description="Helical" evidence="14">
    <location>
        <begin position="44"/>
        <end position="68"/>
    </location>
</feature>
<keyword evidence="11 13" id="KW-0807">Transducer</keyword>
<evidence type="ECO:0000256" key="14">
    <source>
        <dbReference type="SAM" id="Phobius"/>
    </source>
</evidence>
<dbReference type="InterPro" id="IPR050119">
    <property type="entry name" value="CCR1-9-like"/>
</dbReference>
<keyword evidence="17" id="KW-1185">Reference proteome</keyword>
<evidence type="ECO:0000313" key="17">
    <source>
        <dbReference type="Proteomes" id="UP000288216"/>
    </source>
</evidence>
<evidence type="ECO:0000256" key="7">
    <source>
        <dbReference type="ARBA" id="ARBA00023136"/>
    </source>
</evidence>
<feature type="transmembrane region" description="Helical" evidence="14">
    <location>
        <begin position="293"/>
        <end position="313"/>
    </location>
</feature>
<comment type="caution">
    <text evidence="16">The sequence shown here is derived from an EMBL/GenBank/DDBJ whole genome shotgun (WGS) entry which is preliminary data.</text>
</comment>
<dbReference type="Proteomes" id="UP000288216">
    <property type="component" value="Unassembled WGS sequence"/>
</dbReference>
<evidence type="ECO:0000256" key="6">
    <source>
        <dbReference type="ARBA" id="ARBA00023040"/>
    </source>
</evidence>
<keyword evidence="9 13" id="KW-0675">Receptor</keyword>
<dbReference type="Pfam" id="PF00001">
    <property type="entry name" value="7tm_1"/>
    <property type="match status" value="1"/>
</dbReference>
<feature type="transmembrane region" description="Helical" evidence="14">
    <location>
        <begin position="80"/>
        <end position="100"/>
    </location>
</feature>
<dbReference type="Gene3D" id="1.20.1070.10">
    <property type="entry name" value="Rhodopsin 7-helix transmembrane proteins"/>
    <property type="match status" value="1"/>
</dbReference>
<evidence type="ECO:0000256" key="12">
    <source>
        <dbReference type="ARBA" id="ARBA00034130"/>
    </source>
</evidence>
<proteinExistence type="inferred from homology"/>
<dbReference type="OMA" id="GNQTTKW"/>
<evidence type="ECO:0000256" key="2">
    <source>
        <dbReference type="ARBA" id="ARBA00022475"/>
    </source>
</evidence>
<dbReference type="CDD" id="cd15178">
    <property type="entry name" value="7tmA_CXCR1_2"/>
    <property type="match status" value="1"/>
</dbReference>
<accession>A0A401Q7P8</accession>
<feature type="transmembrane region" description="Helical" evidence="14">
    <location>
        <begin position="247"/>
        <end position="269"/>
    </location>
</feature>
<protein>
    <recommendedName>
        <fullName evidence="15">G-protein coupled receptors family 1 profile domain-containing protein</fullName>
    </recommendedName>
</protein>
<keyword evidence="7 14" id="KW-0472">Membrane</keyword>
<feature type="non-terminal residue" evidence="16">
    <location>
        <position position="1"/>
    </location>
</feature>
<dbReference type="GO" id="GO:0016494">
    <property type="term" value="F:C-X-C chemokine receptor activity"/>
    <property type="evidence" value="ECO:0007669"/>
    <property type="project" value="InterPro"/>
</dbReference>
<reference evidence="16 17" key="1">
    <citation type="journal article" date="2018" name="Nat. Ecol. Evol.">
        <title>Shark genomes provide insights into elasmobranch evolution and the origin of vertebrates.</title>
        <authorList>
            <person name="Hara Y"/>
            <person name="Yamaguchi K"/>
            <person name="Onimaru K"/>
            <person name="Kadota M"/>
            <person name="Koyanagi M"/>
            <person name="Keeley SD"/>
            <person name="Tatsumi K"/>
            <person name="Tanaka K"/>
            <person name="Motone F"/>
            <person name="Kageyama Y"/>
            <person name="Nozu R"/>
            <person name="Adachi N"/>
            <person name="Nishimura O"/>
            <person name="Nakagawa R"/>
            <person name="Tanegashima C"/>
            <person name="Kiyatake I"/>
            <person name="Matsumoto R"/>
            <person name="Murakumo K"/>
            <person name="Nishida K"/>
            <person name="Terakita A"/>
            <person name="Kuratani S"/>
            <person name="Sato K"/>
            <person name="Hyodo S Kuraku.S."/>
        </authorList>
    </citation>
    <scope>NUCLEOTIDE SEQUENCE [LARGE SCALE GENOMIC DNA]</scope>
</reference>
<dbReference type="GO" id="GO:0006955">
    <property type="term" value="P:immune response"/>
    <property type="evidence" value="ECO:0007669"/>
    <property type="project" value="TreeGrafter"/>
</dbReference>
<evidence type="ECO:0000256" key="11">
    <source>
        <dbReference type="ARBA" id="ARBA00023224"/>
    </source>
</evidence>
<evidence type="ECO:0000256" key="8">
    <source>
        <dbReference type="ARBA" id="ARBA00023157"/>
    </source>
</evidence>
<dbReference type="AlphaFoldDB" id="A0A401Q7P8"/>
<evidence type="ECO:0000256" key="3">
    <source>
        <dbReference type="ARBA" id="ARBA00022500"/>
    </source>
</evidence>
<keyword evidence="4 13" id="KW-0812">Transmembrane</keyword>
<dbReference type="GO" id="GO:0019957">
    <property type="term" value="F:C-C chemokine binding"/>
    <property type="evidence" value="ECO:0007669"/>
    <property type="project" value="TreeGrafter"/>
</dbReference>
<evidence type="ECO:0000256" key="5">
    <source>
        <dbReference type="ARBA" id="ARBA00022989"/>
    </source>
</evidence>
<feature type="transmembrane region" description="Helical" evidence="14">
    <location>
        <begin position="155"/>
        <end position="177"/>
    </location>
</feature>
<dbReference type="InterPro" id="IPR000276">
    <property type="entry name" value="GPCR_Rhodpsn"/>
</dbReference>
<keyword evidence="5 14" id="KW-1133">Transmembrane helix</keyword>
<comment type="subcellular location">
    <subcellularLocation>
        <location evidence="1">Cell membrane</location>
        <topology evidence="1">Multi-pass membrane protein</topology>
    </subcellularLocation>
</comment>
<keyword evidence="2" id="KW-1003">Cell membrane</keyword>
<dbReference type="PROSITE" id="PS50262">
    <property type="entry name" value="G_PROTEIN_RECEP_F1_2"/>
    <property type="match status" value="1"/>
</dbReference>
<dbReference type="PROSITE" id="PS00237">
    <property type="entry name" value="G_PROTEIN_RECEP_F1_1"/>
    <property type="match status" value="1"/>
</dbReference>
<evidence type="ECO:0000256" key="9">
    <source>
        <dbReference type="ARBA" id="ARBA00023170"/>
    </source>
</evidence>
<keyword evidence="3" id="KW-0145">Chemotaxis</keyword>
<dbReference type="GO" id="GO:0019722">
    <property type="term" value="P:calcium-mediated signaling"/>
    <property type="evidence" value="ECO:0007669"/>
    <property type="project" value="TreeGrafter"/>
</dbReference>
<evidence type="ECO:0000256" key="13">
    <source>
        <dbReference type="RuleBase" id="RU000688"/>
    </source>
</evidence>
<dbReference type="GO" id="GO:0030593">
    <property type="term" value="P:neutrophil chemotaxis"/>
    <property type="evidence" value="ECO:0007669"/>
    <property type="project" value="TreeGrafter"/>
</dbReference>
<feature type="transmembrane region" description="Helical" evidence="14">
    <location>
        <begin position="213"/>
        <end position="235"/>
    </location>
</feature>
<keyword evidence="10" id="KW-0325">Glycoprotein</keyword>
<evidence type="ECO:0000256" key="4">
    <source>
        <dbReference type="ARBA" id="ARBA00022692"/>
    </source>
</evidence>
<dbReference type="PRINTS" id="PR00427">
    <property type="entry name" value="INTRLEUKIN8R"/>
</dbReference>
<evidence type="ECO:0000256" key="1">
    <source>
        <dbReference type="ARBA" id="ARBA00004651"/>
    </source>
</evidence>
<gene>
    <name evidence="16" type="ORF">scyTo_0023141</name>
</gene>
<keyword evidence="6 13" id="KW-0297">G-protein coupled receptor</keyword>
<organism evidence="16 17">
    <name type="scientific">Scyliorhinus torazame</name>
    <name type="common">Cloudy catshark</name>
    <name type="synonym">Catulus torazame</name>
    <dbReference type="NCBI Taxonomy" id="75743"/>
    <lineage>
        <taxon>Eukaryota</taxon>
        <taxon>Metazoa</taxon>
        <taxon>Chordata</taxon>
        <taxon>Craniata</taxon>
        <taxon>Vertebrata</taxon>
        <taxon>Chondrichthyes</taxon>
        <taxon>Elasmobranchii</taxon>
        <taxon>Galeomorphii</taxon>
        <taxon>Galeoidea</taxon>
        <taxon>Carcharhiniformes</taxon>
        <taxon>Scyliorhinidae</taxon>
        <taxon>Scyliorhinus</taxon>
    </lineage>
</organism>
<dbReference type="OrthoDB" id="9946013at2759"/>
<dbReference type="GO" id="GO:0007204">
    <property type="term" value="P:positive regulation of cytosolic calcium ion concentration"/>
    <property type="evidence" value="ECO:0007669"/>
    <property type="project" value="TreeGrafter"/>
</dbReference>
<dbReference type="PANTHER" id="PTHR10489:SF930">
    <property type="entry name" value="C-X-C CHEMOKINE RECEPTOR TYPE 1-LIKE"/>
    <property type="match status" value="1"/>
</dbReference>
<dbReference type="GO" id="GO:0009897">
    <property type="term" value="C:external side of plasma membrane"/>
    <property type="evidence" value="ECO:0007669"/>
    <property type="project" value="TreeGrafter"/>
</dbReference>
<feature type="domain" description="G-protein coupled receptors family 1 profile" evidence="15">
    <location>
        <begin position="59"/>
        <end position="310"/>
    </location>
</feature>
<evidence type="ECO:0000256" key="10">
    <source>
        <dbReference type="ARBA" id="ARBA00023180"/>
    </source>
</evidence>
<comment type="subunit">
    <text evidence="12">Interacts with IL8. Interacts with GNAI2.</text>
</comment>
<dbReference type="InterPro" id="IPR000174">
    <property type="entry name" value="Chemokine_CXCR_1/2"/>
</dbReference>
<sequence>KIMEFDDLEKWQKYFDNYSDYEEFYLDPVTFACTPIVNESINVVIAVVYSLVCFLAVTGNMVVMVVIFYNRRIMSSTDIYLLHLAVADLLFAVTLPFWAVDAISGWVFGDAMCKIISLLQEVNFYSGILFLACISVDRYLSIVYSTKIHQQKGPFLIKVICAAVWVLAILLSLPILYKGEYTPAGIDRTMCYEILDGKSAETWKITTRFLRHIIGFLIPLAVMIFCYSVTIWRLCQTRGFQKQKAMKVIIAVVLAFLICWLPHNITVFIDTLMRSKYIDYICDRRKHIDRALIGTQILGFLHSCINPILYAFIGVKFRNNLLKLLAMIGIIKQSEEIHQKASTSLSSVSGLT</sequence>
<dbReference type="PANTHER" id="PTHR10489">
    <property type="entry name" value="CELL ADHESION MOLECULE"/>
    <property type="match status" value="1"/>
</dbReference>
<name>A0A401Q7P8_SCYTO</name>
<dbReference type="PRINTS" id="PR00237">
    <property type="entry name" value="GPCRRHODOPSN"/>
</dbReference>
<evidence type="ECO:0000259" key="15">
    <source>
        <dbReference type="PROSITE" id="PS50262"/>
    </source>
</evidence>
<evidence type="ECO:0000313" key="16">
    <source>
        <dbReference type="EMBL" id="GCB81392.1"/>
    </source>
</evidence>
<dbReference type="SUPFAM" id="SSF81321">
    <property type="entry name" value="Family A G protein-coupled receptor-like"/>
    <property type="match status" value="1"/>
</dbReference>